<evidence type="ECO:0000313" key="1">
    <source>
        <dbReference type="EMBL" id="TGL59228.1"/>
    </source>
</evidence>
<dbReference type="EMBL" id="RQGD01000025">
    <property type="protein sequence ID" value="TGL59228.1"/>
    <property type="molecule type" value="Genomic_DNA"/>
</dbReference>
<reference evidence="1" key="1">
    <citation type="journal article" date="2019" name="PLoS Negl. Trop. Dis.">
        <title>Revisiting the worldwide diversity of Leptospira species in the environment.</title>
        <authorList>
            <person name="Vincent A.T."/>
            <person name="Schiettekatte O."/>
            <person name="Bourhy P."/>
            <person name="Veyrier F.J."/>
            <person name="Picardeau M."/>
        </authorList>
    </citation>
    <scope>NUCLEOTIDE SEQUENCE [LARGE SCALE GENOMIC DNA]</scope>
    <source>
        <strain evidence="1">201702476</strain>
    </source>
</reference>
<proteinExistence type="predicted"/>
<organism evidence="1 2">
    <name type="scientific">Leptospira ognonensis</name>
    <dbReference type="NCBI Taxonomy" id="2484945"/>
    <lineage>
        <taxon>Bacteria</taxon>
        <taxon>Pseudomonadati</taxon>
        <taxon>Spirochaetota</taxon>
        <taxon>Spirochaetia</taxon>
        <taxon>Leptospirales</taxon>
        <taxon>Leptospiraceae</taxon>
        <taxon>Leptospira</taxon>
    </lineage>
</organism>
<comment type="caution">
    <text evidence="1">The sequence shown here is derived from an EMBL/GenBank/DDBJ whole genome shotgun (WGS) entry which is preliminary data.</text>
</comment>
<name>A0A4R9K4J3_9LEPT</name>
<evidence type="ECO:0008006" key="3">
    <source>
        <dbReference type="Google" id="ProtNLM"/>
    </source>
</evidence>
<accession>A0A4R9K4J3</accession>
<dbReference type="OrthoDB" id="342405at2"/>
<keyword evidence="2" id="KW-1185">Reference proteome</keyword>
<gene>
    <name evidence="1" type="ORF">EHQ58_09510</name>
</gene>
<sequence length="123" mass="14248">MFFLYISTEKDWNLLKATVQSYTNPTGKDSSFYWNAIYLFMERALVFGESDLVIRYGRQFQKDGKSNARYPDALFMLSYSLSDLKNDSEASKILEELEKQNLTVKLQSQIAEFKSELKQSGAQ</sequence>
<dbReference type="Proteomes" id="UP000297693">
    <property type="component" value="Unassembled WGS sequence"/>
</dbReference>
<evidence type="ECO:0000313" key="2">
    <source>
        <dbReference type="Proteomes" id="UP000297693"/>
    </source>
</evidence>
<protein>
    <recommendedName>
        <fullName evidence="3">Tetratricopeptide repeat protein</fullName>
    </recommendedName>
</protein>
<dbReference type="AlphaFoldDB" id="A0A4R9K4J3"/>